<organism evidence="3">
    <name type="scientific">Absidia glauca</name>
    <name type="common">Pin mould</name>
    <dbReference type="NCBI Taxonomy" id="4829"/>
    <lineage>
        <taxon>Eukaryota</taxon>
        <taxon>Fungi</taxon>
        <taxon>Fungi incertae sedis</taxon>
        <taxon>Mucoromycota</taxon>
        <taxon>Mucoromycotina</taxon>
        <taxon>Mucoromycetes</taxon>
        <taxon>Mucorales</taxon>
        <taxon>Cunninghamellaceae</taxon>
        <taxon>Absidia</taxon>
    </lineage>
</organism>
<sequence>MKTPHSSFLILLPLILQHVLAVQGAVGDSPLNDQQLDDYVALLPKEQHHPSGLAAAVDHGTLNDVNLGLTADDEGNDDDEYDDTDDPDDEDEEDEEDDTDAQLVTHYDIDHEDGYYGLLQKAHNQEQEQGDDLGEEELIGEEDTMGEDGDDGNDDTIFDSTLDSNDGGLLFEDDEAPLDFKNNDQVDLDQLLFEASQKDHSSWGHDDIDQLLANADDALDVDPQDDALDEEGHPDHTTDTVTAEMMDSIFRQEQQQQQQHQPLPLLPPPGLFNPHEPTKNDDDDNAAATFLESSSHYKLPLFGVLVLVILVYKVFHKSQASPHNKFLLKGEKKGLPLHIKDLNTQDSLIYPNNNSPILATSPISVTTTTPITTTPTTPTAETHIDSQHLGRRSSSSSISSARKASLSSTGTVGGHARRISLGHHNVPAAIKESKWEEDWDDDKRRQ</sequence>
<gene>
    <name evidence="3" type="primary">ABSGL_09350.1 scaffold 11175</name>
</gene>
<keyword evidence="4" id="KW-1185">Reference proteome</keyword>
<feature type="chain" id="PRO_5007844416" evidence="2">
    <location>
        <begin position="22"/>
        <end position="446"/>
    </location>
</feature>
<evidence type="ECO:0000313" key="4">
    <source>
        <dbReference type="Proteomes" id="UP000078561"/>
    </source>
</evidence>
<keyword evidence="2" id="KW-0732">Signal</keyword>
<feature type="compositionally biased region" description="Basic and acidic residues" evidence="1">
    <location>
        <begin position="431"/>
        <end position="446"/>
    </location>
</feature>
<evidence type="ECO:0000313" key="3">
    <source>
        <dbReference type="EMBL" id="SAM03509.1"/>
    </source>
</evidence>
<accession>A0A163MCM9</accession>
<reference evidence="3" key="1">
    <citation type="submission" date="2016-04" db="EMBL/GenBank/DDBJ databases">
        <authorList>
            <person name="Evans L.H."/>
            <person name="Alamgir A."/>
            <person name="Owens N."/>
            <person name="Weber N.D."/>
            <person name="Virtaneva K."/>
            <person name="Barbian K."/>
            <person name="Babar A."/>
            <person name="Rosenke K."/>
        </authorList>
    </citation>
    <scope>NUCLEOTIDE SEQUENCE [LARGE SCALE GENOMIC DNA]</scope>
    <source>
        <strain evidence="3">CBS 101.48</strain>
    </source>
</reference>
<feature type="signal peptide" evidence="2">
    <location>
        <begin position="1"/>
        <end position="21"/>
    </location>
</feature>
<dbReference type="AlphaFoldDB" id="A0A163MCM9"/>
<feature type="compositionally biased region" description="Acidic residues" evidence="1">
    <location>
        <begin position="142"/>
        <end position="157"/>
    </location>
</feature>
<feature type="compositionally biased region" description="Acidic residues" evidence="1">
    <location>
        <begin position="71"/>
        <end position="100"/>
    </location>
</feature>
<feature type="region of interest" description="Disordered" evidence="1">
    <location>
        <begin position="65"/>
        <end position="102"/>
    </location>
</feature>
<feature type="region of interest" description="Disordered" evidence="1">
    <location>
        <begin position="142"/>
        <end position="161"/>
    </location>
</feature>
<evidence type="ECO:0000256" key="2">
    <source>
        <dbReference type="SAM" id="SignalP"/>
    </source>
</evidence>
<feature type="region of interest" description="Disordered" evidence="1">
    <location>
        <begin position="366"/>
        <end position="446"/>
    </location>
</feature>
<dbReference type="Proteomes" id="UP000078561">
    <property type="component" value="Unassembled WGS sequence"/>
</dbReference>
<feature type="compositionally biased region" description="Low complexity" evidence="1">
    <location>
        <begin position="366"/>
        <end position="379"/>
    </location>
</feature>
<dbReference type="InParanoid" id="A0A163MCM9"/>
<feature type="compositionally biased region" description="Low complexity" evidence="1">
    <location>
        <begin position="392"/>
        <end position="408"/>
    </location>
</feature>
<name>A0A163MCM9_ABSGL</name>
<protein>
    <submittedName>
        <fullName evidence="3">Uncharacterized protein</fullName>
    </submittedName>
</protein>
<evidence type="ECO:0000256" key="1">
    <source>
        <dbReference type="SAM" id="MobiDB-lite"/>
    </source>
</evidence>
<feature type="region of interest" description="Disordered" evidence="1">
    <location>
        <begin position="251"/>
        <end position="280"/>
    </location>
</feature>
<dbReference type="EMBL" id="LT554202">
    <property type="protein sequence ID" value="SAM03509.1"/>
    <property type="molecule type" value="Genomic_DNA"/>
</dbReference>
<proteinExistence type="predicted"/>
<dbReference type="OrthoDB" id="10656339at2759"/>
<feature type="compositionally biased region" description="Low complexity" evidence="1">
    <location>
        <begin position="252"/>
        <end position="263"/>
    </location>
</feature>